<name>A0ABQ7XP20_BRANA</name>
<keyword evidence="7" id="KW-1185">Reference proteome</keyword>
<dbReference type="Proteomes" id="UP000824890">
    <property type="component" value="Unassembled WGS sequence"/>
</dbReference>
<reference evidence="6 7" key="1">
    <citation type="submission" date="2021-05" db="EMBL/GenBank/DDBJ databases">
        <title>Genome Assembly of Synthetic Allotetraploid Brassica napus Reveals Homoeologous Exchanges between Subgenomes.</title>
        <authorList>
            <person name="Davis J.T."/>
        </authorList>
    </citation>
    <scope>NUCLEOTIDE SEQUENCE [LARGE SCALE GENOMIC DNA]</scope>
    <source>
        <strain evidence="7">cv. Da-Ae</strain>
        <tissue evidence="6">Seedling</tissue>
    </source>
</reference>
<sequence length="66" mass="7073">MNCNNSQNMGVGENGSRGVILKSWKMKNLHYVLACGWNNIGKANGLKDGDSINADESSVLVLVPLP</sequence>
<feature type="non-terminal residue" evidence="6">
    <location>
        <position position="66"/>
    </location>
</feature>
<evidence type="ECO:0000256" key="4">
    <source>
        <dbReference type="ARBA" id="ARBA00023163"/>
    </source>
</evidence>
<accession>A0ABQ7XP20</accession>
<keyword evidence="5" id="KW-0539">Nucleus</keyword>
<dbReference type="EMBL" id="JAGKQM010000019">
    <property type="protein sequence ID" value="KAH0857628.1"/>
    <property type="molecule type" value="Genomic_DNA"/>
</dbReference>
<gene>
    <name evidence="6" type="ORF">HID58_085889</name>
</gene>
<organism evidence="6 7">
    <name type="scientific">Brassica napus</name>
    <name type="common">Rape</name>
    <dbReference type="NCBI Taxonomy" id="3708"/>
    <lineage>
        <taxon>Eukaryota</taxon>
        <taxon>Viridiplantae</taxon>
        <taxon>Streptophyta</taxon>
        <taxon>Embryophyta</taxon>
        <taxon>Tracheophyta</taxon>
        <taxon>Spermatophyta</taxon>
        <taxon>Magnoliopsida</taxon>
        <taxon>eudicotyledons</taxon>
        <taxon>Gunneridae</taxon>
        <taxon>Pentapetalae</taxon>
        <taxon>rosids</taxon>
        <taxon>malvids</taxon>
        <taxon>Brassicales</taxon>
        <taxon>Brassicaceae</taxon>
        <taxon>Brassiceae</taxon>
        <taxon>Brassica</taxon>
    </lineage>
</organism>
<evidence type="ECO:0008006" key="8">
    <source>
        <dbReference type="Google" id="ProtNLM"/>
    </source>
</evidence>
<evidence type="ECO:0000313" key="6">
    <source>
        <dbReference type="EMBL" id="KAH0857628.1"/>
    </source>
</evidence>
<evidence type="ECO:0000256" key="2">
    <source>
        <dbReference type="ARBA" id="ARBA00023015"/>
    </source>
</evidence>
<evidence type="ECO:0000313" key="7">
    <source>
        <dbReference type="Proteomes" id="UP000824890"/>
    </source>
</evidence>
<protein>
    <recommendedName>
        <fullName evidence="8">TF-B3 domain-containing protein</fullName>
    </recommendedName>
</protein>
<comment type="subcellular location">
    <subcellularLocation>
        <location evidence="1">Nucleus</location>
    </subcellularLocation>
</comment>
<evidence type="ECO:0000256" key="3">
    <source>
        <dbReference type="ARBA" id="ARBA00023125"/>
    </source>
</evidence>
<keyword evidence="3" id="KW-0238">DNA-binding</keyword>
<evidence type="ECO:0000256" key="5">
    <source>
        <dbReference type="ARBA" id="ARBA00023242"/>
    </source>
</evidence>
<keyword evidence="4" id="KW-0804">Transcription</keyword>
<proteinExistence type="predicted"/>
<dbReference type="InterPro" id="IPR015300">
    <property type="entry name" value="DNA-bd_pseudobarrel_sf"/>
</dbReference>
<comment type="caution">
    <text evidence="6">The sequence shown here is derived from an EMBL/GenBank/DDBJ whole genome shotgun (WGS) entry which is preliminary data.</text>
</comment>
<dbReference type="SUPFAM" id="SSF101936">
    <property type="entry name" value="DNA-binding pseudobarrel domain"/>
    <property type="match status" value="1"/>
</dbReference>
<keyword evidence="2" id="KW-0805">Transcription regulation</keyword>
<evidence type="ECO:0000256" key="1">
    <source>
        <dbReference type="ARBA" id="ARBA00004123"/>
    </source>
</evidence>